<keyword evidence="2" id="KW-0238">DNA-binding</keyword>
<organism evidence="2 3">
    <name type="scientific">Allokutzneria albata</name>
    <name type="common">Kibdelosporangium albatum</name>
    <dbReference type="NCBI Taxonomy" id="211114"/>
    <lineage>
        <taxon>Bacteria</taxon>
        <taxon>Bacillati</taxon>
        <taxon>Actinomycetota</taxon>
        <taxon>Actinomycetes</taxon>
        <taxon>Pseudonocardiales</taxon>
        <taxon>Pseudonocardiaceae</taxon>
        <taxon>Allokutzneria</taxon>
    </lineage>
</organism>
<dbReference type="Pfam" id="PF01047">
    <property type="entry name" value="MarR"/>
    <property type="match status" value="1"/>
</dbReference>
<dbReference type="OrthoDB" id="3254910at2"/>
<feature type="domain" description="HTH marR-type" evidence="1">
    <location>
        <begin position="10"/>
        <end position="146"/>
    </location>
</feature>
<dbReference type="InterPro" id="IPR036388">
    <property type="entry name" value="WH-like_DNA-bd_sf"/>
</dbReference>
<dbReference type="InterPro" id="IPR000835">
    <property type="entry name" value="HTH_MarR-typ"/>
</dbReference>
<sequence>MDTPWLSEDEDRAWRAFRRLLTALPARIGRDLAADSGLSPADYEVLSTLSEKPDRRWALKDLAAKMQWSRSRLSHHATRMQGRGLIEKDPDPEDARGCILRLTDEGFGVLEEAAPHHVVSVRSRFLDHVSAEELDVLRRLSDRIADLPD</sequence>
<evidence type="ECO:0000259" key="1">
    <source>
        <dbReference type="PROSITE" id="PS50995"/>
    </source>
</evidence>
<accession>A0A1G9U7G8</accession>
<dbReference type="PROSITE" id="PS50995">
    <property type="entry name" value="HTH_MARR_2"/>
    <property type="match status" value="1"/>
</dbReference>
<dbReference type="RefSeq" id="WP_030433898.1">
    <property type="nucleotide sequence ID" value="NZ_JOEF01000065.1"/>
</dbReference>
<dbReference type="PANTHER" id="PTHR33164:SF99">
    <property type="entry name" value="MARR FAMILY REGULATORY PROTEIN"/>
    <property type="match status" value="1"/>
</dbReference>
<dbReference type="GO" id="GO:0003677">
    <property type="term" value="F:DNA binding"/>
    <property type="evidence" value="ECO:0007669"/>
    <property type="project" value="UniProtKB-KW"/>
</dbReference>
<dbReference type="GO" id="GO:0006950">
    <property type="term" value="P:response to stress"/>
    <property type="evidence" value="ECO:0007669"/>
    <property type="project" value="TreeGrafter"/>
</dbReference>
<dbReference type="STRING" id="211114.SAMN04489726_2238"/>
<reference evidence="2 3" key="1">
    <citation type="submission" date="2016-10" db="EMBL/GenBank/DDBJ databases">
        <authorList>
            <person name="de Groot N.N."/>
        </authorList>
    </citation>
    <scope>NUCLEOTIDE SEQUENCE [LARGE SCALE GENOMIC DNA]</scope>
    <source>
        <strain evidence="2 3">DSM 44149</strain>
    </source>
</reference>
<dbReference type="SUPFAM" id="SSF46785">
    <property type="entry name" value="Winged helix' DNA-binding domain"/>
    <property type="match status" value="1"/>
</dbReference>
<dbReference type="SMART" id="SM00347">
    <property type="entry name" value="HTH_MARR"/>
    <property type="match status" value="1"/>
</dbReference>
<dbReference type="GO" id="GO:0003700">
    <property type="term" value="F:DNA-binding transcription factor activity"/>
    <property type="evidence" value="ECO:0007669"/>
    <property type="project" value="InterPro"/>
</dbReference>
<dbReference type="AlphaFoldDB" id="A0A1G9U7G8"/>
<dbReference type="InterPro" id="IPR036390">
    <property type="entry name" value="WH_DNA-bd_sf"/>
</dbReference>
<evidence type="ECO:0000313" key="2">
    <source>
        <dbReference type="EMBL" id="SDM55890.1"/>
    </source>
</evidence>
<dbReference type="eggNOG" id="COG1846">
    <property type="taxonomic scope" value="Bacteria"/>
</dbReference>
<protein>
    <submittedName>
        <fullName evidence="2">DNA-binding transcriptional regulator, MarR family</fullName>
    </submittedName>
</protein>
<dbReference type="PRINTS" id="PR00598">
    <property type="entry name" value="HTHMARR"/>
</dbReference>
<dbReference type="EMBL" id="LT629701">
    <property type="protein sequence ID" value="SDM55890.1"/>
    <property type="molecule type" value="Genomic_DNA"/>
</dbReference>
<name>A0A1G9U7G8_ALLAB</name>
<proteinExistence type="predicted"/>
<dbReference type="PANTHER" id="PTHR33164">
    <property type="entry name" value="TRANSCRIPTIONAL REGULATOR, MARR FAMILY"/>
    <property type="match status" value="1"/>
</dbReference>
<dbReference type="Gene3D" id="1.10.10.10">
    <property type="entry name" value="Winged helix-like DNA-binding domain superfamily/Winged helix DNA-binding domain"/>
    <property type="match status" value="1"/>
</dbReference>
<evidence type="ECO:0000313" key="3">
    <source>
        <dbReference type="Proteomes" id="UP000183376"/>
    </source>
</evidence>
<dbReference type="InterPro" id="IPR039422">
    <property type="entry name" value="MarR/SlyA-like"/>
</dbReference>
<dbReference type="Proteomes" id="UP000183376">
    <property type="component" value="Chromosome I"/>
</dbReference>
<keyword evidence="3" id="KW-1185">Reference proteome</keyword>
<gene>
    <name evidence="2" type="ORF">SAMN04489726_2238</name>
</gene>